<evidence type="ECO:0008006" key="4">
    <source>
        <dbReference type="Google" id="ProtNLM"/>
    </source>
</evidence>
<sequence length="165" mass="16265">MTRRGRGALLVAALAITAVAVVPDTGPAAAAWQVSVPAPAFTLAAGSLTAPAATCQTTTSSPPAARISWPAVDGATGYRVVLGNTVNSSTSELAANQPGTSYDVTGSTLGNLLLVLGSLLTGGSVHVTVTALNQNWSSSPSTRQHIVLAGSVLTGLAGGLKCQSG</sequence>
<keyword evidence="3" id="KW-1185">Reference proteome</keyword>
<evidence type="ECO:0000256" key="1">
    <source>
        <dbReference type="SAM" id="SignalP"/>
    </source>
</evidence>
<accession>A0ABU3SMQ7</accession>
<comment type="caution">
    <text evidence="2">The sequence shown here is derived from an EMBL/GenBank/DDBJ whole genome shotgun (WGS) entry which is preliminary data.</text>
</comment>
<reference evidence="2 3" key="1">
    <citation type="submission" date="2023-09" db="EMBL/GenBank/DDBJ databases">
        <title>Microbacterium fusihabitans sp. nov., Microbacterium phycihabitans sp. nov., and Microbacterium cervinum sp. nov., isolated from dried seaweeds of beach.</title>
        <authorList>
            <person name="Lee S.D."/>
        </authorList>
    </citation>
    <scope>NUCLEOTIDE SEQUENCE [LARGE SCALE GENOMIC DNA]</scope>
    <source>
        <strain evidence="2 3">KSW2-29</strain>
    </source>
</reference>
<evidence type="ECO:0000313" key="2">
    <source>
        <dbReference type="EMBL" id="MDU0346112.1"/>
    </source>
</evidence>
<dbReference type="Gene3D" id="2.60.40.10">
    <property type="entry name" value="Immunoglobulins"/>
    <property type="match status" value="1"/>
</dbReference>
<keyword evidence="1" id="KW-0732">Signal</keyword>
<evidence type="ECO:0000313" key="3">
    <source>
        <dbReference type="Proteomes" id="UP001261125"/>
    </source>
</evidence>
<dbReference type="RefSeq" id="WP_316004517.1">
    <property type="nucleotide sequence ID" value="NZ_JAWDIT010000003.1"/>
</dbReference>
<dbReference type="Proteomes" id="UP001261125">
    <property type="component" value="Unassembled WGS sequence"/>
</dbReference>
<dbReference type="InterPro" id="IPR013783">
    <property type="entry name" value="Ig-like_fold"/>
</dbReference>
<feature type="signal peptide" evidence="1">
    <location>
        <begin position="1"/>
        <end position="20"/>
    </location>
</feature>
<proteinExistence type="predicted"/>
<organism evidence="2 3">
    <name type="scientific">Microbacterium phycohabitans</name>
    <dbReference type="NCBI Taxonomy" id="3075993"/>
    <lineage>
        <taxon>Bacteria</taxon>
        <taxon>Bacillati</taxon>
        <taxon>Actinomycetota</taxon>
        <taxon>Actinomycetes</taxon>
        <taxon>Micrococcales</taxon>
        <taxon>Microbacteriaceae</taxon>
        <taxon>Microbacterium</taxon>
    </lineage>
</organism>
<name>A0ABU3SMQ7_9MICO</name>
<gene>
    <name evidence="2" type="ORF">RWH44_10410</name>
</gene>
<protein>
    <recommendedName>
        <fullName evidence="4">Fibronectin type-III domain-containing protein</fullName>
    </recommendedName>
</protein>
<feature type="chain" id="PRO_5047494660" description="Fibronectin type-III domain-containing protein" evidence="1">
    <location>
        <begin position="21"/>
        <end position="165"/>
    </location>
</feature>
<dbReference type="EMBL" id="JAWDIT010000003">
    <property type="protein sequence ID" value="MDU0346112.1"/>
    <property type="molecule type" value="Genomic_DNA"/>
</dbReference>